<dbReference type="AlphaFoldDB" id="A0A233VMV9"/>
<evidence type="ECO:0000313" key="2">
    <source>
        <dbReference type="EMBL" id="OXZ33710.1"/>
    </source>
</evidence>
<dbReference type="GO" id="GO:0003916">
    <property type="term" value="F:DNA topoisomerase activity"/>
    <property type="evidence" value="ECO:0007669"/>
    <property type="project" value="InterPro"/>
</dbReference>
<dbReference type="Gene3D" id="3.40.50.300">
    <property type="entry name" value="P-loop containing nucleotide triphosphate hydrolases"/>
    <property type="match status" value="1"/>
</dbReference>
<organism evidence="2 3">
    <name type="scientific">Finegoldia magna</name>
    <name type="common">Peptostreptococcus magnus</name>
    <dbReference type="NCBI Taxonomy" id="1260"/>
    <lineage>
        <taxon>Bacteria</taxon>
        <taxon>Bacillati</taxon>
        <taxon>Bacillota</taxon>
        <taxon>Tissierellia</taxon>
        <taxon>Tissierellales</taxon>
        <taxon>Peptoniphilaceae</taxon>
        <taxon>Finegoldia</taxon>
    </lineage>
</organism>
<dbReference type="GO" id="GO:0006260">
    <property type="term" value="P:DNA replication"/>
    <property type="evidence" value="ECO:0007669"/>
    <property type="project" value="InterPro"/>
</dbReference>
<dbReference type="GO" id="GO:0005727">
    <property type="term" value="C:extrachromosomal circular DNA"/>
    <property type="evidence" value="ECO:0007669"/>
    <property type="project" value="InterPro"/>
</dbReference>
<evidence type="ECO:0000313" key="3">
    <source>
        <dbReference type="Proteomes" id="UP000215546"/>
    </source>
</evidence>
<dbReference type="Pfam" id="PF00910">
    <property type="entry name" value="RNA_helicase"/>
    <property type="match status" value="1"/>
</dbReference>
<dbReference type="GO" id="GO:0003724">
    <property type="term" value="F:RNA helicase activity"/>
    <property type="evidence" value="ECO:0007669"/>
    <property type="project" value="InterPro"/>
</dbReference>
<protein>
    <recommendedName>
        <fullName evidence="1">Helicase superfamily 3 single-stranded DNA/RNA virus domain-containing protein</fullName>
    </recommendedName>
</protein>
<dbReference type="PROSITE" id="PS00675">
    <property type="entry name" value="SIGMA54_INTERACT_1"/>
    <property type="match status" value="1"/>
</dbReference>
<evidence type="ECO:0000259" key="1">
    <source>
        <dbReference type="Pfam" id="PF00910"/>
    </source>
</evidence>
<reference evidence="3" key="1">
    <citation type="submission" date="2017-04" db="EMBL/GenBank/DDBJ databases">
        <title>Finegoldia magna isolated from orthopedic joint implant-associated infections.</title>
        <authorList>
            <person name="Bjorklund S."/>
            <person name="Bruggemann H."/>
            <person name="Jensen A."/>
            <person name="Hellmark B."/>
            <person name="Soderquist B."/>
        </authorList>
    </citation>
    <scope>NUCLEOTIDE SEQUENCE [LARGE SCALE GENOMIC DNA]</scope>
    <source>
        <strain evidence="3">12T273</strain>
    </source>
</reference>
<proteinExistence type="predicted"/>
<name>A0A233VMV9_FINMA</name>
<gene>
    <name evidence="2" type="ORF">B9N55_02245</name>
</gene>
<dbReference type="GO" id="GO:0003723">
    <property type="term" value="F:RNA binding"/>
    <property type="evidence" value="ECO:0007669"/>
    <property type="project" value="InterPro"/>
</dbReference>
<dbReference type="InterPro" id="IPR025662">
    <property type="entry name" value="Sigma_54_int_dom_ATP-bd_1"/>
</dbReference>
<dbReference type="EMBL" id="NDYE01000005">
    <property type="protein sequence ID" value="OXZ33710.1"/>
    <property type="molecule type" value="Genomic_DNA"/>
</dbReference>
<dbReference type="Proteomes" id="UP000215546">
    <property type="component" value="Unassembled WGS sequence"/>
</dbReference>
<dbReference type="GO" id="GO:0003677">
    <property type="term" value="F:DNA binding"/>
    <property type="evidence" value="ECO:0007669"/>
    <property type="project" value="InterPro"/>
</dbReference>
<dbReference type="Gene3D" id="3.40.1310.30">
    <property type="match status" value="1"/>
</dbReference>
<dbReference type="InterPro" id="IPR000605">
    <property type="entry name" value="Helicase_SF3_ssDNA/RNA_vir"/>
</dbReference>
<dbReference type="SUPFAM" id="SSF52540">
    <property type="entry name" value="P-loop containing nucleoside triphosphate hydrolases"/>
    <property type="match status" value="1"/>
</dbReference>
<sequence length="471" mass="54371">MKKNSRLTSIMIVQLLDSKYWLDYEEELIDKANEGDIAPLLNAVVEKFNSHNCKVKEANGILHDKDTRKIWDSQINDYKEEPKGKHVHFLIKFERGDTINSLAIYCGIEPQYLEIAKSGRYGYDNLLAYLIHSKDTDKYQYKPTEVVTIAGPQYMDIYSDRHEAWIRGKATKQANLAKKDIDYVISEIINGNISKQQLLLTDNLYLVYSQNKRKINEAFDTYGELKSARTKSALEQGLFRKTIIFLYGESGVGKTVLSKRIINVLKKVAFDKTNERWESCVTAAKNSFDEYNGEEILFMDDVRGAALSASDWLKLLDPYSISPISARYHNKSGSAKVIIITSSVDPDKFFYSCENSNGESFSQFRRRIDYLLEIHDSNKVDDSNDTNNSVNSEKLISMYKSEKMVNPYILKTSNDIRTHDQYTDYFFKMESTTTFDRALTLIIKKVVDNMKWNNKELNHGSNSRKRTDPRD</sequence>
<dbReference type="InterPro" id="IPR027417">
    <property type="entry name" value="P-loop_NTPase"/>
</dbReference>
<comment type="caution">
    <text evidence="2">The sequence shown here is derived from an EMBL/GenBank/DDBJ whole genome shotgun (WGS) entry which is preliminary data.</text>
</comment>
<accession>A0A233VMV9</accession>
<feature type="domain" description="Helicase superfamily 3 single-stranded DNA/RNA virus" evidence="1">
    <location>
        <begin position="244"/>
        <end position="342"/>
    </location>
</feature>
<dbReference type="RefSeq" id="WP_094208121.1">
    <property type="nucleotide sequence ID" value="NZ_NDYE01000005.1"/>
</dbReference>